<evidence type="ECO:0000256" key="3">
    <source>
        <dbReference type="ARBA" id="ARBA00022824"/>
    </source>
</evidence>
<evidence type="ECO:0000256" key="2">
    <source>
        <dbReference type="ARBA" id="ARBA00022692"/>
    </source>
</evidence>
<keyword evidence="2 7" id="KW-0812">Transmembrane</keyword>
<sequence>MERPHRLRRKLATTIFHQYDAAAADDDEYSEEDDTQLPNTVGWVFSGKSAVLVLLRKLGFGVLAAAQVCLVLVAVMVMAVLVGVGAVRMLAEEPVFLEEPLYFDYTEEQPSAKLVFGGFDGRKMERSVPVGHTFWVSLLLILPDSDYNLHVGVFQVTAEVMLATGDIMARSSRPCMLRFRSLPVRLIQTSIMSLPVIMGITGETQEIRVQILKYKEGYPRTEAIKVTLKPKAGSTALPELYAARVFINSQPPWRKELLHNWKWTFYVWSSLYLYIMLLMILVGCCKPIIFPMMSIDDHKLRDQPTQVVKDQLSNLGGDGAISNECSEAIRKWHQSISKRKSLRIRTWVIPEPDLVSSCASSITREKTGYGIEEAGETAPSESEYESC</sequence>
<name>A0A3S3MT70_9MAGN</name>
<dbReference type="STRING" id="337451.A0A3S3MT70"/>
<dbReference type="Pfam" id="PF06775">
    <property type="entry name" value="Seipin"/>
    <property type="match status" value="1"/>
</dbReference>
<evidence type="ECO:0000313" key="9">
    <source>
        <dbReference type="Proteomes" id="UP000283530"/>
    </source>
</evidence>
<evidence type="ECO:0000256" key="4">
    <source>
        <dbReference type="ARBA" id="ARBA00022989"/>
    </source>
</evidence>
<dbReference type="PANTHER" id="PTHR21212">
    <property type="entry name" value="BERNARDINELLI-SEIP CONGENITAL LIPODYSTROPHY 2 HOMOLOG BSCL2 PROTEIN"/>
    <property type="match status" value="1"/>
</dbReference>
<dbReference type="AlphaFoldDB" id="A0A3S3MT70"/>
<organism evidence="8 9">
    <name type="scientific">Cinnamomum micranthum f. kanehirae</name>
    <dbReference type="NCBI Taxonomy" id="337451"/>
    <lineage>
        <taxon>Eukaryota</taxon>
        <taxon>Viridiplantae</taxon>
        <taxon>Streptophyta</taxon>
        <taxon>Embryophyta</taxon>
        <taxon>Tracheophyta</taxon>
        <taxon>Spermatophyta</taxon>
        <taxon>Magnoliopsida</taxon>
        <taxon>Magnoliidae</taxon>
        <taxon>Laurales</taxon>
        <taxon>Lauraceae</taxon>
        <taxon>Cinnamomum</taxon>
    </lineage>
</organism>
<protein>
    <submittedName>
        <fullName evidence="8">Seipin-1</fullName>
    </submittedName>
</protein>
<evidence type="ECO:0000256" key="7">
    <source>
        <dbReference type="SAM" id="Phobius"/>
    </source>
</evidence>
<gene>
    <name evidence="8" type="ORF">CKAN_00270300</name>
</gene>
<evidence type="ECO:0000256" key="6">
    <source>
        <dbReference type="ARBA" id="ARBA00023136"/>
    </source>
</evidence>
<dbReference type="EMBL" id="QPKB01000001">
    <property type="protein sequence ID" value="RWR74376.1"/>
    <property type="molecule type" value="Genomic_DNA"/>
</dbReference>
<keyword evidence="4 7" id="KW-1133">Transmembrane helix</keyword>
<feature type="transmembrane region" description="Helical" evidence="7">
    <location>
        <begin position="263"/>
        <end position="283"/>
    </location>
</feature>
<evidence type="ECO:0000256" key="5">
    <source>
        <dbReference type="ARBA" id="ARBA00023098"/>
    </source>
</evidence>
<keyword evidence="3" id="KW-0256">Endoplasmic reticulum</keyword>
<keyword evidence="9" id="KW-1185">Reference proteome</keyword>
<dbReference type="GO" id="GO:0140042">
    <property type="term" value="P:lipid droplet formation"/>
    <property type="evidence" value="ECO:0007669"/>
    <property type="project" value="UniProtKB-ARBA"/>
</dbReference>
<dbReference type="PANTHER" id="PTHR21212:SF5">
    <property type="entry name" value="SEIPIN-1"/>
    <property type="match status" value="1"/>
</dbReference>
<keyword evidence="5" id="KW-0443">Lipid metabolism</keyword>
<dbReference type="GO" id="GO:0005789">
    <property type="term" value="C:endoplasmic reticulum membrane"/>
    <property type="evidence" value="ECO:0007669"/>
    <property type="project" value="UniProtKB-SubCell"/>
</dbReference>
<dbReference type="Proteomes" id="UP000283530">
    <property type="component" value="Unassembled WGS sequence"/>
</dbReference>
<keyword evidence="6 7" id="KW-0472">Membrane</keyword>
<dbReference type="OrthoDB" id="3990054at2759"/>
<evidence type="ECO:0000313" key="8">
    <source>
        <dbReference type="EMBL" id="RWR74376.1"/>
    </source>
</evidence>
<reference evidence="8 9" key="1">
    <citation type="journal article" date="2019" name="Nat. Plants">
        <title>Stout camphor tree genome fills gaps in understanding of flowering plant genome evolution.</title>
        <authorList>
            <person name="Chaw S.M."/>
            <person name="Liu Y.C."/>
            <person name="Wu Y.W."/>
            <person name="Wang H.Y."/>
            <person name="Lin C.I."/>
            <person name="Wu C.S."/>
            <person name="Ke H.M."/>
            <person name="Chang L.Y."/>
            <person name="Hsu C.Y."/>
            <person name="Yang H.T."/>
            <person name="Sudianto E."/>
            <person name="Hsu M.H."/>
            <person name="Wu K.P."/>
            <person name="Wang L.N."/>
            <person name="Leebens-Mack J.H."/>
            <person name="Tsai I.J."/>
        </authorList>
    </citation>
    <scope>NUCLEOTIDE SEQUENCE [LARGE SCALE GENOMIC DNA]</scope>
    <source>
        <strain evidence="9">cv. Chaw 1501</strain>
        <tissue evidence="8">Young leaves</tissue>
    </source>
</reference>
<dbReference type="InterPro" id="IPR009617">
    <property type="entry name" value="Seipin"/>
</dbReference>
<accession>A0A3S3MT70</accession>
<dbReference type="CDD" id="cd23995">
    <property type="entry name" value="Seipin_BSCL2_like"/>
    <property type="match status" value="1"/>
</dbReference>
<comment type="caution">
    <text evidence="8">The sequence shown here is derived from an EMBL/GenBank/DDBJ whole genome shotgun (WGS) entry which is preliminary data.</text>
</comment>
<comment type="subcellular location">
    <subcellularLocation>
        <location evidence="1">Endoplasmic reticulum membrane</location>
        <topology evidence="1">Multi-pass membrane protein</topology>
    </subcellularLocation>
</comment>
<proteinExistence type="predicted"/>
<dbReference type="GO" id="GO:0006629">
    <property type="term" value="P:lipid metabolic process"/>
    <property type="evidence" value="ECO:0007669"/>
    <property type="project" value="UniProtKB-KW"/>
</dbReference>
<feature type="transmembrane region" description="Helical" evidence="7">
    <location>
        <begin position="58"/>
        <end position="91"/>
    </location>
</feature>
<evidence type="ECO:0000256" key="1">
    <source>
        <dbReference type="ARBA" id="ARBA00004477"/>
    </source>
</evidence>